<dbReference type="Gene3D" id="3.30.700.10">
    <property type="entry name" value="Glycoprotein, Type 4 Pilin"/>
    <property type="match status" value="1"/>
</dbReference>
<evidence type="ECO:0000313" key="3">
    <source>
        <dbReference type="Proteomes" id="UP000094828"/>
    </source>
</evidence>
<dbReference type="EMBL" id="LYDR01000039">
    <property type="protein sequence ID" value="ODA34779.1"/>
    <property type="molecule type" value="Genomic_DNA"/>
</dbReference>
<evidence type="ECO:0000259" key="1">
    <source>
        <dbReference type="Pfam" id="PF07596"/>
    </source>
</evidence>
<dbReference type="PANTHER" id="PTHR30093">
    <property type="entry name" value="GENERAL SECRETION PATHWAY PROTEIN G"/>
    <property type="match status" value="1"/>
</dbReference>
<dbReference type="SUPFAM" id="SSF54523">
    <property type="entry name" value="Pili subunits"/>
    <property type="match status" value="1"/>
</dbReference>
<dbReference type="InterPro" id="IPR027558">
    <property type="entry name" value="Pre_pil_HX9DG_C"/>
</dbReference>
<dbReference type="InterPro" id="IPR011453">
    <property type="entry name" value="DUF1559"/>
</dbReference>
<feature type="domain" description="DUF1559" evidence="1">
    <location>
        <begin position="32"/>
        <end position="330"/>
    </location>
</feature>
<evidence type="ECO:0000313" key="2">
    <source>
        <dbReference type="EMBL" id="ODA34779.1"/>
    </source>
</evidence>
<dbReference type="InterPro" id="IPR012902">
    <property type="entry name" value="N_methyl_site"/>
</dbReference>
<dbReference type="Pfam" id="PF07963">
    <property type="entry name" value="N_methyl"/>
    <property type="match status" value="1"/>
</dbReference>
<dbReference type="InterPro" id="IPR045584">
    <property type="entry name" value="Pilin-like"/>
</dbReference>
<protein>
    <recommendedName>
        <fullName evidence="1">DUF1559 domain-containing protein</fullName>
    </recommendedName>
</protein>
<dbReference type="OrthoDB" id="241541at2"/>
<sequence length="363" mass="38602">MLRLRRGFTLIELLVVIAIIAILIALLLPAVQQAREAARRTQCRNNLKQLGLSLHNYHDVFGMFVYRKGGTGGSTNPAPRQNQNRRSGFVSLLPYFDQAPLYNLIEAGDPAGTSFGGNPVAPGGVAGWEGWGPWNVSLAGLQCPSDPYPTPLSSHNYMFCVGDTIQDPNNTGTSNHDLQNVNGLFANRRCFGVRDVTDGTSNTIAMSERCRADFGYTANSNRLVVEGMAMDVPAGTLRTNPLQCRTLATNGRYPTGNSKGRSGTRWTDGQIERCGFHTVLPPNSPACAEGTNTNADSAVSVVTPTSRHTGGVHALMADGAVRFINENINSGDLATGSTIGGPSPYGIWGALGTRAGGESTGDF</sequence>
<accession>A0A1C3ENK3</accession>
<dbReference type="NCBIfam" id="TIGR02532">
    <property type="entry name" value="IV_pilin_GFxxxE"/>
    <property type="match status" value="1"/>
</dbReference>
<dbReference type="Pfam" id="PF07596">
    <property type="entry name" value="SBP_bac_10"/>
    <property type="match status" value="1"/>
</dbReference>
<comment type="caution">
    <text evidence="2">The sequence shown here is derived from an EMBL/GenBank/DDBJ whole genome shotgun (WGS) entry which is preliminary data.</text>
</comment>
<reference evidence="2 3" key="1">
    <citation type="submission" date="2016-05" db="EMBL/GenBank/DDBJ databases">
        <title>Genomic and physiological characterization of Planctopirus sp. isolated from fresh water lake.</title>
        <authorList>
            <person name="Subhash Y."/>
            <person name="Ramana C."/>
        </authorList>
    </citation>
    <scope>NUCLEOTIDE SEQUENCE [LARGE SCALE GENOMIC DNA]</scope>
    <source>
        <strain evidence="2 3">JC280</strain>
    </source>
</reference>
<dbReference type="PANTHER" id="PTHR30093:SF2">
    <property type="entry name" value="TYPE II SECRETION SYSTEM PROTEIN H"/>
    <property type="match status" value="1"/>
</dbReference>
<keyword evidence="3" id="KW-1185">Reference proteome</keyword>
<dbReference type="RefSeq" id="WP_068846253.1">
    <property type="nucleotide sequence ID" value="NZ_LYDR01000039.1"/>
</dbReference>
<dbReference type="STRING" id="1841610.A6X21_03720"/>
<name>A0A1C3ENK3_9PLAN</name>
<organism evidence="2 3">
    <name type="scientific">Planctopirus hydrillae</name>
    <dbReference type="NCBI Taxonomy" id="1841610"/>
    <lineage>
        <taxon>Bacteria</taxon>
        <taxon>Pseudomonadati</taxon>
        <taxon>Planctomycetota</taxon>
        <taxon>Planctomycetia</taxon>
        <taxon>Planctomycetales</taxon>
        <taxon>Planctomycetaceae</taxon>
        <taxon>Planctopirus</taxon>
    </lineage>
</organism>
<dbReference type="PROSITE" id="PS00409">
    <property type="entry name" value="PROKAR_NTER_METHYL"/>
    <property type="match status" value="1"/>
</dbReference>
<dbReference type="NCBIfam" id="TIGR04294">
    <property type="entry name" value="pre_pil_HX9DG"/>
    <property type="match status" value="1"/>
</dbReference>
<proteinExistence type="predicted"/>
<dbReference type="Proteomes" id="UP000094828">
    <property type="component" value="Unassembled WGS sequence"/>
</dbReference>
<dbReference type="AlphaFoldDB" id="A0A1C3ENK3"/>
<gene>
    <name evidence="2" type="ORF">A6X21_03720</name>
</gene>